<evidence type="ECO:0000259" key="8">
    <source>
        <dbReference type="Pfam" id="PF20684"/>
    </source>
</evidence>
<dbReference type="EMBL" id="GL385399">
    <property type="protein sequence ID" value="EJT72955.1"/>
    <property type="molecule type" value="Genomic_DNA"/>
</dbReference>
<comment type="similarity">
    <text evidence="5">Belongs to the SAT4 family.</text>
</comment>
<evidence type="ECO:0000256" key="7">
    <source>
        <dbReference type="SAM" id="Phobius"/>
    </source>
</evidence>
<reference evidence="10" key="4">
    <citation type="journal article" date="2015" name="G3 (Bethesda)">
        <title>Genome sequences of three phytopathogenic species of the Magnaporthaceae family of fungi.</title>
        <authorList>
            <person name="Okagaki L.H."/>
            <person name="Nunes C.C."/>
            <person name="Sailsbery J."/>
            <person name="Clay B."/>
            <person name="Brown D."/>
            <person name="John T."/>
            <person name="Oh Y."/>
            <person name="Young N."/>
            <person name="Fitzgerald M."/>
            <person name="Haas B.J."/>
            <person name="Zeng Q."/>
            <person name="Young S."/>
            <person name="Adiconis X."/>
            <person name="Fan L."/>
            <person name="Levin J.Z."/>
            <person name="Mitchell T.K."/>
            <person name="Okubara P.A."/>
            <person name="Farman M.L."/>
            <person name="Kohn L.M."/>
            <person name="Birren B."/>
            <person name="Ma L.-J."/>
            <person name="Dean R.A."/>
        </authorList>
    </citation>
    <scope>NUCLEOTIDE SEQUENCE</scope>
    <source>
        <strain evidence="10">R3-111a-1</strain>
    </source>
</reference>
<dbReference type="STRING" id="644352.J3P8H2"/>
<evidence type="ECO:0000313" key="11">
    <source>
        <dbReference type="Proteomes" id="UP000006039"/>
    </source>
</evidence>
<organism evidence="9">
    <name type="scientific">Gaeumannomyces tritici (strain R3-111a-1)</name>
    <name type="common">Wheat and barley take-all root rot fungus</name>
    <name type="synonym">Gaeumannomyces graminis var. tritici</name>
    <dbReference type="NCBI Taxonomy" id="644352"/>
    <lineage>
        <taxon>Eukaryota</taxon>
        <taxon>Fungi</taxon>
        <taxon>Dikarya</taxon>
        <taxon>Ascomycota</taxon>
        <taxon>Pezizomycotina</taxon>
        <taxon>Sordariomycetes</taxon>
        <taxon>Sordariomycetidae</taxon>
        <taxon>Magnaporthales</taxon>
        <taxon>Magnaporthaceae</taxon>
        <taxon>Gaeumannomyces</taxon>
    </lineage>
</organism>
<reference evidence="9" key="2">
    <citation type="submission" date="2010-07" db="EMBL/GenBank/DDBJ databases">
        <authorList>
            <consortium name="The Broad Institute Genome Sequencing Platform"/>
            <consortium name="Broad Institute Genome Sequencing Center for Infectious Disease"/>
            <person name="Ma L.-J."/>
            <person name="Dead R."/>
            <person name="Young S."/>
            <person name="Zeng Q."/>
            <person name="Koehrsen M."/>
            <person name="Alvarado L."/>
            <person name="Berlin A."/>
            <person name="Chapman S.B."/>
            <person name="Chen Z."/>
            <person name="Freedman E."/>
            <person name="Gellesch M."/>
            <person name="Goldberg J."/>
            <person name="Griggs A."/>
            <person name="Gujja S."/>
            <person name="Heilman E.R."/>
            <person name="Heiman D."/>
            <person name="Hepburn T."/>
            <person name="Howarth C."/>
            <person name="Jen D."/>
            <person name="Larson L."/>
            <person name="Mehta T."/>
            <person name="Neiman D."/>
            <person name="Pearson M."/>
            <person name="Roberts A."/>
            <person name="Saif S."/>
            <person name="Shea T."/>
            <person name="Shenoy N."/>
            <person name="Sisk P."/>
            <person name="Stolte C."/>
            <person name="Sykes S."/>
            <person name="Walk T."/>
            <person name="White J."/>
            <person name="Yandava C."/>
            <person name="Haas B."/>
            <person name="Nusbaum C."/>
            <person name="Birren B."/>
        </authorList>
    </citation>
    <scope>NUCLEOTIDE SEQUENCE</scope>
    <source>
        <strain evidence="9">R3-111a-1</strain>
    </source>
</reference>
<evidence type="ECO:0000256" key="1">
    <source>
        <dbReference type="ARBA" id="ARBA00004141"/>
    </source>
</evidence>
<feature type="transmembrane region" description="Helical" evidence="7">
    <location>
        <begin position="217"/>
        <end position="243"/>
    </location>
</feature>
<dbReference type="InterPro" id="IPR052337">
    <property type="entry name" value="SAT4-like"/>
</dbReference>
<dbReference type="eggNOG" id="ENOG502SP0C">
    <property type="taxonomic scope" value="Eukaryota"/>
</dbReference>
<feature type="region of interest" description="Disordered" evidence="6">
    <location>
        <begin position="293"/>
        <end position="319"/>
    </location>
</feature>
<feature type="compositionally biased region" description="Basic and acidic residues" evidence="6">
    <location>
        <begin position="293"/>
        <end position="302"/>
    </location>
</feature>
<evidence type="ECO:0000256" key="2">
    <source>
        <dbReference type="ARBA" id="ARBA00022692"/>
    </source>
</evidence>
<evidence type="ECO:0000313" key="9">
    <source>
        <dbReference type="EMBL" id="EJT72955.1"/>
    </source>
</evidence>
<dbReference type="PANTHER" id="PTHR33048:SF42">
    <property type="entry name" value="INTEGRAL MEMBRANE PROTEIN"/>
    <property type="match status" value="1"/>
</dbReference>
<dbReference type="HOGENOM" id="CLU_028200_3_0_1"/>
<dbReference type="VEuPathDB" id="FungiDB:GGTG_09806"/>
<feature type="compositionally biased region" description="Low complexity" evidence="6">
    <location>
        <begin position="303"/>
        <end position="313"/>
    </location>
</feature>
<reference evidence="9" key="3">
    <citation type="submission" date="2010-09" db="EMBL/GenBank/DDBJ databases">
        <title>Annotation of Gaeumannomyces graminis var. tritici R3-111a-1.</title>
        <authorList>
            <consortium name="The Broad Institute Genome Sequencing Platform"/>
            <person name="Ma L.-J."/>
            <person name="Dead R."/>
            <person name="Young S.K."/>
            <person name="Zeng Q."/>
            <person name="Gargeya S."/>
            <person name="Fitzgerald M."/>
            <person name="Haas B."/>
            <person name="Abouelleil A."/>
            <person name="Alvarado L."/>
            <person name="Arachchi H.M."/>
            <person name="Berlin A."/>
            <person name="Brown A."/>
            <person name="Chapman S.B."/>
            <person name="Chen Z."/>
            <person name="Dunbar C."/>
            <person name="Freedman E."/>
            <person name="Gearin G."/>
            <person name="Gellesch M."/>
            <person name="Goldberg J."/>
            <person name="Griggs A."/>
            <person name="Gujja S."/>
            <person name="Heiman D."/>
            <person name="Howarth C."/>
            <person name="Larson L."/>
            <person name="Lui A."/>
            <person name="MacDonald P.J.P."/>
            <person name="Mehta T."/>
            <person name="Montmayeur A."/>
            <person name="Murphy C."/>
            <person name="Neiman D."/>
            <person name="Pearson M."/>
            <person name="Priest M."/>
            <person name="Roberts A."/>
            <person name="Saif S."/>
            <person name="Shea T."/>
            <person name="Shenoy N."/>
            <person name="Sisk P."/>
            <person name="Stolte C."/>
            <person name="Sykes S."/>
            <person name="Yandava C."/>
            <person name="Wortman J."/>
            <person name="Nusbaum C."/>
            <person name="Birren B."/>
        </authorList>
    </citation>
    <scope>NUCLEOTIDE SEQUENCE</scope>
    <source>
        <strain evidence="9">R3-111a-1</strain>
    </source>
</reference>
<feature type="domain" description="Rhodopsin" evidence="8">
    <location>
        <begin position="42"/>
        <end position="279"/>
    </location>
</feature>
<name>J3P8H2_GAET3</name>
<dbReference type="Proteomes" id="UP000006039">
    <property type="component" value="Unassembled WGS sequence"/>
</dbReference>
<dbReference type="GO" id="GO:0016020">
    <property type="term" value="C:membrane"/>
    <property type="evidence" value="ECO:0007669"/>
    <property type="project" value="UniProtKB-SubCell"/>
</dbReference>
<keyword evidence="3 7" id="KW-1133">Transmembrane helix</keyword>
<dbReference type="RefSeq" id="XP_009225929.1">
    <property type="nucleotide sequence ID" value="XM_009227665.1"/>
</dbReference>
<evidence type="ECO:0000256" key="4">
    <source>
        <dbReference type="ARBA" id="ARBA00023136"/>
    </source>
</evidence>
<proteinExistence type="inferred from homology"/>
<keyword evidence="11" id="KW-1185">Reference proteome</keyword>
<comment type="subcellular location">
    <subcellularLocation>
        <location evidence="1">Membrane</location>
        <topology evidence="1">Multi-pass membrane protein</topology>
    </subcellularLocation>
</comment>
<evidence type="ECO:0000313" key="10">
    <source>
        <dbReference type="EnsemblFungi" id="EJT72955"/>
    </source>
</evidence>
<dbReference type="GeneID" id="20350264"/>
<evidence type="ECO:0000256" key="6">
    <source>
        <dbReference type="SAM" id="MobiDB-lite"/>
    </source>
</evidence>
<reference evidence="11" key="1">
    <citation type="submission" date="2010-07" db="EMBL/GenBank/DDBJ databases">
        <title>The genome sequence of Gaeumannomyces graminis var. tritici strain R3-111a-1.</title>
        <authorList>
            <consortium name="The Broad Institute Genome Sequencing Platform"/>
            <person name="Ma L.-J."/>
            <person name="Dead R."/>
            <person name="Young S."/>
            <person name="Zeng Q."/>
            <person name="Koehrsen M."/>
            <person name="Alvarado L."/>
            <person name="Berlin A."/>
            <person name="Chapman S.B."/>
            <person name="Chen Z."/>
            <person name="Freedman E."/>
            <person name="Gellesch M."/>
            <person name="Goldberg J."/>
            <person name="Griggs A."/>
            <person name="Gujja S."/>
            <person name="Heilman E.R."/>
            <person name="Heiman D."/>
            <person name="Hepburn T."/>
            <person name="Howarth C."/>
            <person name="Jen D."/>
            <person name="Larson L."/>
            <person name="Mehta T."/>
            <person name="Neiman D."/>
            <person name="Pearson M."/>
            <person name="Roberts A."/>
            <person name="Saif S."/>
            <person name="Shea T."/>
            <person name="Shenoy N."/>
            <person name="Sisk P."/>
            <person name="Stolte C."/>
            <person name="Sykes S."/>
            <person name="Walk T."/>
            <person name="White J."/>
            <person name="Yandava C."/>
            <person name="Haas B."/>
            <person name="Nusbaum C."/>
            <person name="Birren B."/>
        </authorList>
    </citation>
    <scope>NUCLEOTIDE SEQUENCE [LARGE SCALE GENOMIC DNA]</scope>
    <source>
        <strain evidence="11">R3-111a-1</strain>
    </source>
</reference>
<reference evidence="10" key="5">
    <citation type="submission" date="2018-04" db="UniProtKB">
        <authorList>
            <consortium name="EnsemblFungi"/>
        </authorList>
    </citation>
    <scope>IDENTIFICATION</scope>
    <source>
        <strain evidence="10">R3-111a-1</strain>
    </source>
</reference>
<keyword evidence="2 7" id="KW-0812">Transmembrane</keyword>
<dbReference type="PANTHER" id="PTHR33048">
    <property type="entry name" value="PTH11-LIKE INTEGRAL MEMBRANE PROTEIN (AFU_ORTHOLOGUE AFUA_5G11245)"/>
    <property type="match status" value="1"/>
</dbReference>
<evidence type="ECO:0000256" key="3">
    <source>
        <dbReference type="ARBA" id="ARBA00022989"/>
    </source>
</evidence>
<accession>J3P8H2</accession>
<evidence type="ECO:0000256" key="5">
    <source>
        <dbReference type="ARBA" id="ARBA00038359"/>
    </source>
</evidence>
<dbReference type="OrthoDB" id="5417887at2759"/>
<feature type="transmembrane region" description="Helical" evidence="7">
    <location>
        <begin position="135"/>
        <end position="155"/>
    </location>
</feature>
<dbReference type="AlphaFoldDB" id="J3P8H2"/>
<feature type="transmembrane region" description="Helical" evidence="7">
    <location>
        <begin position="27"/>
        <end position="46"/>
    </location>
</feature>
<dbReference type="Pfam" id="PF20684">
    <property type="entry name" value="Fung_rhodopsin"/>
    <property type="match status" value="1"/>
</dbReference>
<dbReference type="InterPro" id="IPR049326">
    <property type="entry name" value="Rhodopsin_dom_fungi"/>
</dbReference>
<protein>
    <recommendedName>
        <fullName evidence="8">Rhodopsin domain-containing protein</fullName>
    </recommendedName>
</protein>
<gene>
    <name evidence="10" type="primary">20350264</name>
    <name evidence="9" type="ORF">GGTG_09806</name>
</gene>
<sequence>MGHGDAGQFSWVHEILGMDTSGAKINAVNWIMFTLASVALGLRICSKLARTKRLWWDDHVLMASWGCLMASTILHSYNTTLGLGRHATEVSKDDASTIVFNVGLAETFSNLAVVWSQTSFSLTLVRLTRDLKRSVLWAVTIPLNLYMYFLAALFWTQCNPAAKAWRPELQGSCLPTASIELMYLVGTSYLVFGQFVLALMPWVIIMNLQGMGLKEKVTVSLCMSLSIFSGITAIIRIMAFRLVDRQDFFYSVADEVMWTQIEISATIVAASVPVLRALCVEITERIRVGRTRTFADDPEAGHSRAAGPPSDAAARADRPRRLPARPKHAYVASLEGMSGEGTGPHRRPLPTCMARSDLGRIKKILWPENEAEGEQIELCRTLSEPPRCW</sequence>
<dbReference type="EnsemblFungi" id="EJT72955">
    <property type="protein sequence ID" value="EJT72955"/>
    <property type="gene ID" value="GGTG_09806"/>
</dbReference>
<feature type="transmembrane region" description="Helical" evidence="7">
    <location>
        <begin position="181"/>
        <end position="205"/>
    </location>
</feature>
<keyword evidence="4 7" id="KW-0472">Membrane</keyword>